<dbReference type="InterPro" id="IPR003593">
    <property type="entry name" value="AAA+_ATPase"/>
</dbReference>
<evidence type="ECO:0000256" key="6">
    <source>
        <dbReference type="ARBA" id="ARBA00022737"/>
    </source>
</evidence>
<comment type="subcellular location">
    <subcellularLocation>
        <location evidence="1">Membrane</location>
        <topology evidence="1">Multi-pass membrane protein</topology>
    </subcellularLocation>
</comment>
<evidence type="ECO:0000256" key="2">
    <source>
        <dbReference type="ARBA" id="ARBA00007577"/>
    </source>
</evidence>
<evidence type="ECO:0000256" key="8">
    <source>
        <dbReference type="ARBA" id="ARBA00022840"/>
    </source>
</evidence>
<evidence type="ECO:0000256" key="15">
    <source>
        <dbReference type="SAM" id="Phobius"/>
    </source>
</evidence>
<evidence type="ECO:0000256" key="7">
    <source>
        <dbReference type="ARBA" id="ARBA00022741"/>
    </source>
</evidence>
<keyword evidence="12" id="KW-0325">Glycoprotein</keyword>
<feature type="transmembrane region" description="Helical" evidence="15">
    <location>
        <begin position="250"/>
        <end position="272"/>
    </location>
</feature>
<dbReference type="Pfam" id="PF00005">
    <property type="entry name" value="ABC_tran"/>
    <property type="match status" value="2"/>
</dbReference>
<dbReference type="EC" id="7.6.2.2" evidence="3"/>
<dbReference type="InterPro" id="IPR039421">
    <property type="entry name" value="Type_1_exporter"/>
</dbReference>
<evidence type="ECO:0000256" key="13">
    <source>
        <dbReference type="ARBA" id="ARBA00034018"/>
    </source>
</evidence>
<dbReference type="AlphaFoldDB" id="A0A3P6IEZ3"/>
<feature type="transmembrane region" description="Helical" evidence="15">
    <location>
        <begin position="395"/>
        <end position="414"/>
    </location>
</feature>
<feature type="transmembrane region" description="Helical" evidence="15">
    <location>
        <begin position="371"/>
        <end position="389"/>
    </location>
</feature>
<proteinExistence type="inferred from homology"/>
<evidence type="ECO:0000259" key="17">
    <source>
        <dbReference type="PROSITE" id="PS50893"/>
    </source>
</evidence>
<feature type="signal peptide" evidence="16">
    <location>
        <begin position="1"/>
        <end position="15"/>
    </location>
</feature>
<evidence type="ECO:0000256" key="1">
    <source>
        <dbReference type="ARBA" id="ARBA00004141"/>
    </source>
</evidence>
<feature type="transmembrane region" description="Helical" evidence="15">
    <location>
        <begin position="292"/>
        <end position="318"/>
    </location>
</feature>
<feature type="transmembrane region" description="Helical" evidence="15">
    <location>
        <begin position="435"/>
        <end position="460"/>
    </location>
</feature>
<evidence type="ECO:0000259" key="18">
    <source>
        <dbReference type="PROSITE" id="PS50929"/>
    </source>
</evidence>
<feature type="domain" description="ABC transporter" evidence="17">
    <location>
        <begin position="529"/>
        <end position="767"/>
    </location>
</feature>
<feature type="chain" id="PRO_5018092529" description="ABC-type xenobiotic transporter" evidence="16">
    <location>
        <begin position="16"/>
        <end position="770"/>
    </location>
</feature>
<dbReference type="InterPro" id="IPR017871">
    <property type="entry name" value="ABC_transporter-like_CS"/>
</dbReference>
<gene>
    <name evidence="19" type="ORF">EVEC_LOCUS5417</name>
</gene>
<evidence type="ECO:0000313" key="19">
    <source>
        <dbReference type="EMBL" id="VDD90666.1"/>
    </source>
</evidence>
<sequence length="770" mass="84965">MILKIWHFKFTLVSAIKSSVCREDGTVIIDACRTANAEKLINQLPEKYNTLVGDRGVQLSGGQKQRIAIARAIVRNSKSFLLDEATSALDAESENLVRKALNKAAKNRTTLVIAHWLSSVKNADKILVVKDGSIVEAGTHQTLIAKCGYCHDLVNAQIISDLEGNGSQTTSSPLDRQLSVGSSASLQPSDTCEEELRCSSQPFKSFKNDVTVNSDNENEVERLKKDLKEEGAKESDLCAILKYSLPEWGFITFALIIYAIQGCGFPSFAFLFSVILNMFSKPKEEMKNEGHFWALMFLVLGGSMALCVSSQAISFGYAAEKLTRRLRYILFRNILSMDVAIFDMPKHSSGKILARLAMGAPNVKSAVDYRLGSVITSLVTTACGISIAFAYSWQLASLIVALVPFAGFAHYLHIRFMEGRHRKSSKEVETSGKGLCFGLSHSAFFFIYTFSFRLGLYFISTGVLGRMQVLRVTYAINFTTGGRGFISAYFPEYVKAKLSAGIIFKMLREDSKINGLSLQGVRLEVNDKISTNNLRFAYPERPTVGVLKGLSLEVDIGKKLAIVGASGCGKSTVVSILERFYDFSCGKVLLDGYNVRDFNPQYLRSCFAVVSQEPILFDCTIKENIVYGLMRRTVDDNKIFEVAQQANIHDFIVSLPAGYETKVGEKGVQLSGGQKQRIAIARTLIRDPKILLLDEATSALDAESETVVQEALNRAVQGRTCVIIAHRLSTVISADCIVVMGRGSILEQGWCYFLGHYIIFSLVIGYKLVL</sequence>
<keyword evidence="6" id="KW-0677">Repeat</keyword>
<dbReference type="SUPFAM" id="SSF52540">
    <property type="entry name" value="P-loop containing nucleoside triphosphate hydrolases"/>
    <property type="match status" value="2"/>
</dbReference>
<evidence type="ECO:0000256" key="3">
    <source>
        <dbReference type="ARBA" id="ARBA00012191"/>
    </source>
</evidence>
<dbReference type="Gene3D" id="1.20.1560.10">
    <property type="entry name" value="ABC transporter type 1, transmembrane domain"/>
    <property type="match status" value="1"/>
</dbReference>
<evidence type="ECO:0000256" key="16">
    <source>
        <dbReference type="SAM" id="SignalP"/>
    </source>
</evidence>
<dbReference type="InterPro" id="IPR027417">
    <property type="entry name" value="P-loop_NTPase"/>
</dbReference>
<dbReference type="EMBL" id="UXUI01008158">
    <property type="protein sequence ID" value="VDD90666.1"/>
    <property type="molecule type" value="Genomic_DNA"/>
</dbReference>
<dbReference type="GO" id="GO:0008559">
    <property type="term" value="F:ABC-type xenobiotic transporter activity"/>
    <property type="evidence" value="ECO:0007669"/>
    <property type="project" value="UniProtKB-EC"/>
</dbReference>
<dbReference type="PROSITE" id="PS00211">
    <property type="entry name" value="ABC_TRANSPORTER_1"/>
    <property type="match status" value="2"/>
</dbReference>
<dbReference type="GO" id="GO:0016887">
    <property type="term" value="F:ATP hydrolysis activity"/>
    <property type="evidence" value="ECO:0007669"/>
    <property type="project" value="InterPro"/>
</dbReference>
<evidence type="ECO:0000313" key="20">
    <source>
        <dbReference type="Proteomes" id="UP000274131"/>
    </source>
</evidence>
<keyword evidence="11 15" id="KW-0472">Membrane</keyword>
<dbReference type="FunFam" id="3.40.50.300:FF:000479">
    <property type="entry name" value="Multidrug resistance protein 1A"/>
    <property type="match status" value="1"/>
</dbReference>
<dbReference type="InterPro" id="IPR011527">
    <property type="entry name" value="ABC1_TM_dom"/>
</dbReference>
<keyword evidence="10 15" id="KW-1133">Transmembrane helix</keyword>
<dbReference type="PROSITE" id="PS50893">
    <property type="entry name" value="ABC_TRANSPORTER_2"/>
    <property type="match status" value="1"/>
</dbReference>
<evidence type="ECO:0000256" key="12">
    <source>
        <dbReference type="ARBA" id="ARBA00023180"/>
    </source>
</evidence>
<organism evidence="19 20">
    <name type="scientific">Enterobius vermicularis</name>
    <name type="common">Human pinworm</name>
    <dbReference type="NCBI Taxonomy" id="51028"/>
    <lineage>
        <taxon>Eukaryota</taxon>
        <taxon>Metazoa</taxon>
        <taxon>Ecdysozoa</taxon>
        <taxon>Nematoda</taxon>
        <taxon>Chromadorea</taxon>
        <taxon>Rhabditida</taxon>
        <taxon>Spirurina</taxon>
        <taxon>Oxyuridomorpha</taxon>
        <taxon>Oxyuroidea</taxon>
        <taxon>Oxyuridae</taxon>
        <taxon>Enterobius</taxon>
    </lineage>
</organism>
<dbReference type="PROSITE" id="PS50929">
    <property type="entry name" value="ABC_TM1F"/>
    <property type="match status" value="1"/>
</dbReference>
<evidence type="ECO:0000256" key="9">
    <source>
        <dbReference type="ARBA" id="ARBA00022967"/>
    </source>
</evidence>
<comment type="catalytic activity">
    <reaction evidence="13">
        <text>ATP + H2O + xenobioticSide 1 = ADP + phosphate + xenobioticSide 2.</text>
        <dbReference type="EC" id="7.6.2.2"/>
    </reaction>
</comment>
<evidence type="ECO:0000256" key="11">
    <source>
        <dbReference type="ARBA" id="ARBA00023136"/>
    </source>
</evidence>
<keyword evidence="8" id="KW-0067">ATP-binding</keyword>
<protein>
    <recommendedName>
        <fullName evidence="3">ABC-type xenobiotic transporter</fullName>
        <ecNumber evidence="3">7.6.2.2</ecNumber>
    </recommendedName>
</protein>
<dbReference type="STRING" id="51028.A0A3P6IEZ3"/>
<comment type="similarity">
    <text evidence="2">Belongs to the ABC transporter superfamily. ABCB family. Multidrug resistance exporter (TC 3.A.1.201) subfamily.</text>
</comment>
<evidence type="ECO:0000256" key="4">
    <source>
        <dbReference type="ARBA" id="ARBA00022448"/>
    </source>
</evidence>
<dbReference type="SMART" id="SM00382">
    <property type="entry name" value="AAA"/>
    <property type="match status" value="2"/>
</dbReference>
<accession>A0A3P6IEZ3</accession>
<evidence type="ECO:0000256" key="14">
    <source>
        <dbReference type="SAM" id="MobiDB-lite"/>
    </source>
</evidence>
<feature type="region of interest" description="Disordered" evidence="14">
    <location>
        <begin position="167"/>
        <end position="188"/>
    </location>
</feature>
<dbReference type="GO" id="GO:0005524">
    <property type="term" value="F:ATP binding"/>
    <property type="evidence" value="ECO:0007669"/>
    <property type="project" value="UniProtKB-KW"/>
</dbReference>
<feature type="domain" description="ABC transmembrane type-1" evidence="18">
    <location>
        <begin position="253"/>
        <end position="427"/>
    </location>
</feature>
<dbReference type="Proteomes" id="UP000274131">
    <property type="component" value="Unassembled WGS sequence"/>
</dbReference>
<keyword evidence="16" id="KW-0732">Signal</keyword>
<dbReference type="Pfam" id="PF00664">
    <property type="entry name" value="ABC_membrane"/>
    <property type="match status" value="1"/>
</dbReference>
<dbReference type="Gene3D" id="3.40.50.300">
    <property type="entry name" value="P-loop containing nucleotide triphosphate hydrolases"/>
    <property type="match status" value="2"/>
</dbReference>
<dbReference type="GO" id="GO:0016020">
    <property type="term" value="C:membrane"/>
    <property type="evidence" value="ECO:0007669"/>
    <property type="project" value="UniProtKB-SubCell"/>
</dbReference>
<keyword evidence="20" id="KW-1185">Reference proteome</keyword>
<dbReference type="InterPro" id="IPR036640">
    <property type="entry name" value="ABC1_TM_sf"/>
</dbReference>
<keyword evidence="4" id="KW-0813">Transport</keyword>
<dbReference type="CDD" id="cd18578">
    <property type="entry name" value="ABC_6TM_Pgp_ABCB1_D2_like"/>
    <property type="match status" value="1"/>
</dbReference>
<keyword evidence="9" id="KW-1278">Translocase</keyword>
<dbReference type="PANTHER" id="PTHR24221">
    <property type="entry name" value="ATP-BINDING CASSETTE SUB-FAMILY B"/>
    <property type="match status" value="1"/>
</dbReference>
<evidence type="ECO:0000256" key="5">
    <source>
        <dbReference type="ARBA" id="ARBA00022692"/>
    </source>
</evidence>
<keyword evidence="5 15" id="KW-0812">Transmembrane</keyword>
<dbReference type="InterPro" id="IPR003439">
    <property type="entry name" value="ABC_transporter-like_ATP-bd"/>
</dbReference>
<evidence type="ECO:0000256" key="10">
    <source>
        <dbReference type="ARBA" id="ARBA00022989"/>
    </source>
</evidence>
<dbReference type="SUPFAM" id="SSF90123">
    <property type="entry name" value="ABC transporter transmembrane region"/>
    <property type="match status" value="1"/>
</dbReference>
<dbReference type="PANTHER" id="PTHR24221:SF634">
    <property type="entry name" value="MULTIDRUG RESISTANCE PROTEIN PGP-1"/>
    <property type="match status" value="1"/>
</dbReference>
<name>A0A3P6IEZ3_ENTVE</name>
<keyword evidence="7" id="KW-0547">Nucleotide-binding</keyword>
<dbReference type="OrthoDB" id="6500128at2759"/>
<reference evidence="19 20" key="1">
    <citation type="submission" date="2018-10" db="EMBL/GenBank/DDBJ databases">
        <authorList>
            <consortium name="Pathogen Informatics"/>
        </authorList>
    </citation>
    <scope>NUCLEOTIDE SEQUENCE [LARGE SCALE GENOMIC DNA]</scope>
</reference>
<dbReference type="CDD" id="cd03249">
    <property type="entry name" value="ABC_MTABC3_MDL1_MDL2"/>
    <property type="match status" value="1"/>
</dbReference>